<dbReference type="InterPro" id="IPR027417">
    <property type="entry name" value="P-loop_NTPase"/>
</dbReference>
<dbReference type="SUPFAM" id="SSF52540">
    <property type="entry name" value="P-loop containing nucleoside triphosphate hydrolases"/>
    <property type="match status" value="1"/>
</dbReference>
<dbReference type="InterPro" id="IPR051055">
    <property type="entry name" value="PIF1_helicase"/>
</dbReference>
<dbReference type="EMBL" id="QRZI01000005">
    <property type="protein sequence ID" value="RGV64224.1"/>
    <property type="molecule type" value="Genomic_DNA"/>
</dbReference>
<dbReference type="Gene3D" id="3.40.50.300">
    <property type="entry name" value="P-loop containing nucleotide triphosphate hydrolases"/>
    <property type="match status" value="1"/>
</dbReference>
<dbReference type="RefSeq" id="WP_117628538.1">
    <property type="nucleotide sequence ID" value="NZ_QRYY01000006.1"/>
</dbReference>
<reference evidence="1 2" key="1">
    <citation type="submission" date="2018-08" db="EMBL/GenBank/DDBJ databases">
        <title>A genome reference for cultivated species of the human gut microbiota.</title>
        <authorList>
            <person name="Zou Y."/>
            <person name="Xue W."/>
            <person name="Luo G."/>
        </authorList>
    </citation>
    <scope>NUCLEOTIDE SEQUENCE [LARGE SCALE GENOMIC DNA]</scope>
    <source>
        <strain evidence="1 2">AF14-23</strain>
    </source>
</reference>
<accession>A0A395XAT5</accession>
<dbReference type="PANTHER" id="PTHR47642:SF5">
    <property type="entry name" value="ATP-DEPENDENT DNA HELICASE"/>
    <property type="match status" value="1"/>
</dbReference>
<dbReference type="Proteomes" id="UP000265828">
    <property type="component" value="Unassembled WGS sequence"/>
</dbReference>
<evidence type="ECO:0000313" key="2">
    <source>
        <dbReference type="Proteomes" id="UP000265828"/>
    </source>
</evidence>
<dbReference type="AlphaFoldDB" id="A0A395XAT5"/>
<organism evidence="1 2">
    <name type="scientific">Blautia obeum</name>
    <dbReference type="NCBI Taxonomy" id="40520"/>
    <lineage>
        <taxon>Bacteria</taxon>
        <taxon>Bacillati</taxon>
        <taxon>Bacillota</taxon>
        <taxon>Clostridia</taxon>
        <taxon>Lachnospirales</taxon>
        <taxon>Lachnospiraceae</taxon>
        <taxon>Blautia</taxon>
    </lineage>
</organism>
<proteinExistence type="predicted"/>
<dbReference type="PANTHER" id="PTHR47642">
    <property type="entry name" value="ATP-DEPENDENT DNA HELICASE"/>
    <property type="match status" value="1"/>
</dbReference>
<name>A0A395XAT5_9FIRM</name>
<sequence>MAKKNAVQLIVVGDFFQLPPVIKKEDREILVEMYGTEYEQGETCERGYAFFSKAWKEMKFHCVKLEEVCRQKDAEFLGILNDIKYGRNLQNVIAYLESNLW</sequence>
<evidence type="ECO:0000313" key="1">
    <source>
        <dbReference type="EMBL" id="RGV64224.1"/>
    </source>
</evidence>
<evidence type="ECO:0008006" key="3">
    <source>
        <dbReference type="Google" id="ProtNLM"/>
    </source>
</evidence>
<protein>
    <recommendedName>
        <fullName evidence="3">DNA helicase</fullName>
    </recommendedName>
</protein>
<comment type="caution">
    <text evidence="1">The sequence shown here is derived from an EMBL/GenBank/DDBJ whole genome shotgun (WGS) entry which is preliminary data.</text>
</comment>
<gene>
    <name evidence="1" type="ORF">DWW07_08410</name>
</gene>